<evidence type="ECO:0000313" key="3">
    <source>
        <dbReference type="Proteomes" id="UP000596742"/>
    </source>
</evidence>
<reference evidence="2" key="1">
    <citation type="submission" date="2018-11" db="EMBL/GenBank/DDBJ databases">
        <authorList>
            <person name="Alioto T."/>
            <person name="Alioto T."/>
        </authorList>
    </citation>
    <scope>NUCLEOTIDE SEQUENCE</scope>
</reference>
<dbReference type="Proteomes" id="UP000596742">
    <property type="component" value="Unassembled WGS sequence"/>
</dbReference>
<comment type="caution">
    <text evidence="2">The sequence shown here is derived from an EMBL/GenBank/DDBJ whole genome shotgun (WGS) entry which is preliminary data.</text>
</comment>
<keyword evidence="3" id="KW-1185">Reference proteome</keyword>
<organism evidence="2 3">
    <name type="scientific">Mytilus galloprovincialis</name>
    <name type="common">Mediterranean mussel</name>
    <dbReference type="NCBI Taxonomy" id="29158"/>
    <lineage>
        <taxon>Eukaryota</taxon>
        <taxon>Metazoa</taxon>
        <taxon>Spiralia</taxon>
        <taxon>Lophotrochozoa</taxon>
        <taxon>Mollusca</taxon>
        <taxon>Bivalvia</taxon>
        <taxon>Autobranchia</taxon>
        <taxon>Pteriomorphia</taxon>
        <taxon>Mytilida</taxon>
        <taxon>Mytiloidea</taxon>
        <taxon>Mytilidae</taxon>
        <taxon>Mytilinae</taxon>
        <taxon>Mytilus</taxon>
    </lineage>
</organism>
<proteinExistence type="predicted"/>
<feature type="compositionally biased region" description="Polar residues" evidence="1">
    <location>
        <begin position="84"/>
        <end position="104"/>
    </location>
</feature>
<accession>A0A8B6ECD2</accession>
<evidence type="ECO:0000313" key="2">
    <source>
        <dbReference type="EMBL" id="VDI31997.1"/>
    </source>
</evidence>
<feature type="region of interest" description="Disordered" evidence="1">
    <location>
        <begin position="66"/>
        <end position="104"/>
    </location>
</feature>
<gene>
    <name evidence="2" type="ORF">MGAL_10B084440</name>
</gene>
<evidence type="ECO:0000256" key="1">
    <source>
        <dbReference type="SAM" id="MobiDB-lite"/>
    </source>
</evidence>
<protein>
    <submittedName>
        <fullName evidence="2">Uncharacterized protein</fullName>
    </submittedName>
</protein>
<dbReference type="AlphaFoldDB" id="A0A8B6ECD2"/>
<dbReference type="EMBL" id="UYJE01004854">
    <property type="protein sequence ID" value="VDI31997.1"/>
    <property type="molecule type" value="Genomic_DNA"/>
</dbReference>
<name>A0A8B6ECD2_MYTGA</name>
<sequence length="116" mass="12996">MCFTFTVCRPETRTRVIDEVDLVQKAILLRKLARMECVKIQLSIFLILLFLAQISRTKNNKKVKTWKAKFQASSPQEERRVQLPASNGPSNSGPTAPATGSRTITKMCCNSHVEGS</sequence>